<dbReference type="EMBL" id="BAABAL010000012">
    <property type="protein sequence ID" value="GAA4010404.1"/>
    <property type="molecule type" value="Genomic_DNA"/>
</dbReference>
<reference evidence="2" key="1">
    <citation type="journal article" date="2019" name="Int. J. Syst. Evol. Microbiol.">
        <title>The Global Catalogue of Microorganisms (GCM) 10K type strain sequencing project: providing services to taxonomists for standard genome sequencing and annotation.</title>
        <authorList>
            <consortium name="The Broad Institute Genomics Platform"/>
            <consortium name="The Broad Institute Genome Sequencing Center for Infectious Disease"/>
            <person name="Wu L."/>
            <person name="Ma J."/>
        </authorList>
    </citation>
    <scope>NUCLEOTIDE SEQUENCE [LARGE SCALE GENOMIC DNA]</scope>
    <source>
        <strain evidence="2">JCM 17342</strain>
    </source>
</reference>
<comment type="caution">
    <text evidence="1">The sequence shown here is derived from an EMBL/GenBank/DDBJ whole genome shotgun (WGS) entry which is preliminary data.</text>
</comment>
<sequence>MPTVSVVAAAEAGVVVERMPLVPRPGDALGAVVDALVDGMDVVAVAGLIGLRPQEIRKVTARARQRGTVLMSVHAQDRWPGADLELRLAGGRWRGLGAGHGHLLAREVEVRASGRGAAARPRSTSALLPGPGGLVAEATVTWGRGAAAVVGPGCA</sequence>
<proteinExistence type="predicted"/>
<name>A0ABP7SDN9_9PSEU</name>
<evidence type="ECO:0000313" key="1">
    <source>
        <dbReference type="EMBL" id="GAA4010404.1"/>
    </source>
</evidence>
<evidence type="ECO:0000313" key="2">
    <source>
        <dbReference type="Proteomes" id="UP001501747"/>
    </source>
</evidence>
<accession>A0ABP7SDN9</accession>
<organism evidence="1 2">
    <name type="scientific">Allokutzneria multivorans</name>
    <dbReference type="NCBI Taxonomy" id="1142134"/>
    <lineage>
        <taxon>Bacteria</taxon>
        <taxon>Bacillati</taxon>
        <taxon>Actinomycetota</taxon>
        <taxon>Actinomycetes</taxon>
        <taxon>Pseudonocardiales</taxon>
        <taxon>Pseudonocardiaceae</taxon>
        <taxon>Allokutzneria</taxon>
    </lineage>
</organism>
<dbReference type="Proteomes" id="UP001501747">
    <property type="component" value="Unassembled WGS sequence"/>
</dbReference>
<keyword evidence="2" id="KW-1185">Reference proteome</keyword>
<gene>
    <name evidence="1" type="ORF">GCM10022247_35750</name>
</gene>
<protein>
    <submittedName>
        <fullName evidence="1">Uncharacterized protein</fullName>
    </submittedName>
</protein>